<dbReference type="PANTHER" id="PTHR43567:SF1">
    <property type="entry name" value="FLAVOREDOXIN"/>
    <property type="match status" value="1"/>
</dbReference>
<reference evidence="6" key="1">
    <citation type="submission" date="2020-10" db="EMBL/GenBank/DDBJ databases">
        <authorList>
            <person name="Gilroy R."/>
        </authorList>
    </citation>
    <scope>NUCLEOTIDE SEQUENCE</scope>
    <source>
        <strain evidence="6">ChiW13-3771</strain>
    </source>
</reference>
<evidence type="ECO:0000256" key="2">
    <source>
        <dbReference type="ARBA" id="ARBA00001965"/>
    </source>
</evidence>
<name>A0A9D1JD03_9FIRM</name>
<evidence type="ECO:0000256" key="1">
    <source>
        <dbReference type="ARBA" id="ARBA00001917"/>
    </source>
</evidence>
<keyword evidence="3" id="KW-0285">Flavoprotein</keyword>
<comment type="similarity">
    <text evidence="4">Belongs to the flavoredoxin family.</text>
</comment>
<dbReference type="AlphaFoldDB" id="A0A9D1JD03"/>
<evidence type="ECO:0000313" key="6">
    <source>
        <dbReference type="EMBL" id="HIR88484.1"/>
    </source>
</evidence>
<dbReference type="InterPro" id="IPR052174">
    <property type="entry name" value="Flavoredoxin"/>
</dbReference>
<dbReference type="InterPro" id="IPR002563">
    <property type="entry name" value="Flavin_Rdtase-like_dom"/>
</dbReference>
<evidence type="ECO:0000313" key="7">
    <source>
        <dbReference type="Proteomes" id="UP000824201"/>
    </source>
</evidence>
<protein>
    <submittedName>
        <fullName evidence="6">Flavin reductase</fullName>
    </submittedName>
</protein>
<comment type="caution">
    <text evidence="6">The sequence shown here is derived from an EMBL/GenBank/DDBJ whole genome shotgun (WGS) entry which is preliminary data.</text>
</comment>
<comment type="cofactor">
    <cofactor evidence="1">
        <name>FMN</name>
        <dbReference type="ChEBI" id="CHEBI:58210"/>
    </cofactor>
</comment>
<organism evidence="6 7">
    <name type="scientific">Candidatus Fimimorpha faecalis</name>
    <dbReference type="NCBI Taxonomy" id="2840824"/>
    <lineage>
        <taxon>Bacteria</taxon>
        <taxon>Bacillati</taxon>
        <taxon>Bacillota</taxon>
        <taxon>Clostridia</taxon>
        <taxon>Eubacteriales</taxon>
        <taxon>Candidatus Fimimorpha</taxon>
    </lineage>
</organism>
<dbReference type="Pfam" id="PF21349">
    <property type="entry name" value="RUBY_RBDX"/>
    <property type="match status" value="1"/>
</dbReference>
<reference evidence="6" key="2">
    <citation type="journal article" date="2021" name="PeerJ">
        <title>Extensive microbial diversity within the chicken gut microbiome revealed by metagenomics and culture.</title>
        <authorList>
            <person name="Gilroy R."/>
            <person name="Ravi A."/>
            <person name="Getino M."/>
            <person name="Pursley I."/>
            <person name="Horton D.L."/>
            <person name="Alikhan N.F."/>
            <person name="Baker D."/>
            <person name="Gharbi K."/>
            <person name="Hall N."/>
            <person name="Watson M."/>
            <person name="Adriaenssens E.M."/>
            <person name="Foster-Nyarko E."/>
            <person name="Jarju S."/>
            <person name="Secka A."/>
            <person name="Antonio M."/>
            <person name="Oren A."/>
            <person name="Chaudhuri R.R."/>
            <person name="La Ragione R."/>
            <person name="Hildebrand F."/>
            <person name="Pallen M.J."/>
        </authorList>
    </citation>
    <scope>NUCLEOTIDE SEQUENCE</scope>
    <source>
        <strain evidence="6">ChiW13-3771</strain>
    </source>
</reference>
<evidence type="ECO:0000256" key="4">
    <source>
        <dbReference type="ARBA" id="ARBA00038054"/>
    </source>
</evidence>
<dbReference type="Gene3D" id="2.20.28.10">
    <property type="match status" value="1"/>
</dbReference>
<dbReference type="PANTHER" id="PTHR43567">
    <property type="entry name" value="FLAVOREDOXIN-RELATED-RELATED"/>
    <property type="match status" value="1"/>
</dbReference>
<dbReference type="Pfam" id="PF01613">
    <property type="entry name" value="Flavin_Reduct"/>
    <property type="match status" value="1"/>
</dbReference>
<dbReference type="GO" id="GO:0005506">
    <property type="term" value="F:iron ion binding"/>
    <property type="evidence" value="ECO:0007669"/>
    <property type="project" value="InterPro"/>
</dbReference>
<dbReference type="InterPro" id="IPR048574">
    <property type="entry name" value="RUBY_RBDX"/>
</dbReference>
<gene>
    <name evidence="6" type="ORF">IAC96_05985</name>
</gene>
<evidence type="ECO:0000256" key="3">
    <source>
        <dbReference type="ARBA" id="ARBA00022630"/>
    </source>
</evidence>
<dbReference type="InterPro" id="IPR012349">
    <property type="entry name" value="Split_barrel_FMN-bd"/>
</dbReference>
<dbReference type="Gene3D" id="2.30.110.10">
    <property type="entry name" value="Electron Transport, Fmn-binding Protein, Chain A"/>
    <property type="match status" value="1"/>
</dbReference>
<dbReference type="PROSITE" id="PS50903">
    <property type="entry name" value="RUBREDOXIN_LIKE"/>
    <property type="match status" value="1"/>
</dbReference>
<dbReference type="SUPFAM" id="SSF57802">
    <property type="entry name" value="Rubredoxin-like"/>
    <property type="match status" value="1"/>
</dbReference>
<proteinExistence type="inferred from homology"/>
<evidence type="ECO:0000259" key="5">
    <source>
        <dbReference type="PROSITE" id="PS50903"/>
    </source>
</evidence>
<dbReference type="SMART" id="SM00903">
    <property type="entry name" value="Flavin_Reduct"/>
    <property type="match status" value="1"/>
</dbReference>
<dbReference type="SUPFAM" id="SSF50475">
    <property type="entry name" value="FMN-binding split barrel"/>
    <property type="match status" value="1"/>
</dbReference>
<accession>A0A9D1JD03</accession>
<dbReference type="Proteomes" id="UP000824201">
    <property type="component" value="Unassembled WGS sequence"/>
</dbReference>
<sequence length="201" mass="22662">MNQAAMFQLSYGLFVLSAEKDGKDNACIVNTVQQVTTTPNRITVAVNKGNYTHDMIMETGLFNVSILSEETPFEVFKRFGFQSGRDTDKFAGCDYYTKAENGMIYLSKYANAYISAKVVATYDLGTHTLFIADVTDAEILSKIPSVTYTYYHQNIKPKPEQTKVKGWRCKICGYIYEGEELPNDFVCPICKHGAADFERIE</sequence>
<feature type="domain" description="Rubredoxin-like" evidence="5">
    <location>
        <begin position="164"/>
        <end position="200"/>
    </location>
</feature>
<dbReference type="GO" id="GO:0016646">
    <property type="term" value="F:oxidoreductase activity, acting on the CH-NH group of donors, NAD or NADP as acceptor"/>
    <property type="evidence" value="ECO:0007669"/>
    <property type="project" value="UniProtKB-ARBA"/>
</dbReference>
<dbReference type="InterPro" id="IPR024934">
    <property type="entry name" value="Rubredoxin-like_dom"/>
</dbReference>
<comment type="cofactor">
    <cofactor evidence="2">
        <name>Fe(3+)</name>
        <dbReference type="ChEBI" id="CHEBI:29034"/>
    </cofactor>
</comment>
<dbReference type="GO" id="GO:0010181">
    <property type="term" value="F:FMN binding"/>
    <property type="evidence" value="ECO:0007669"/>
    <property type="project" value="InterPro"/>
</dbReference>
<dbReference type="EMBL" id="DVHN01000067">
    <property type="protein sequence ID" value="HIR88484.1"/>
    <property type="molecule type" value="Genomic_DNA"/>
</dbReference>
<dbReference type="CDD" id="cd00350">
    <property type="entry name" value="rubredoxin_like"/>
    <property type="match status" value="1"/>
</dbReference>